<organism evidence="1 2">
    <name type="scientific">Roseateles subflavus</name>
    <dbReference type="NCBI Taxonomy" id="3053353"/>
    <lineage>
        <taxon>Bacteria</taxon>
        <taxon>Pseudomonadati</taxon>
        <taxon>Pseudomonadota</taxon>
        <taxon>Betaproteobacteria</taxon>
        <taxon>Burkholderiales</taxon>
        <taxon>Sphaerotilaceae</taxon>
        <taxon>Roseateles</taxon>
    </lineage>
</organism>
<dbReference type="EMBL" id="JASVDS010000002">
    <property type="protein sequence ID" value="MDL5032152.1"/>
    <property type="molecule type" value="Genomic_DNA"/>
</dbReference>
<comment type="caution">
    <text evidence="1">The sequence shown here is derived from an EMBL/GenBank/DDBJ whole genome shotgun (WGS) entry which is preliminary data.</text>
</comment>
<dbReference type="InterPro" id="IPR007416">
    <property type="entry name" value="YggL_50S_bp"/>
</dbReference>
<dbReference type="Proteomes" id="UP001238603">
    <property type="component" value="Unassembled WGS sequence"/>
</dbReference>
<dbReference type="PANTHER" id="PTHR38778">
    <property type="entry name" value="CYTOPLASMIC PROTEIN-RELATED"/>
    <property type="match status" value="1"/>
</dbReference>
<name>A0ABT7LH17_9BURK</name>
<dbReference type="PANTHER" id="PTHR38778:SF1">
    <property type="entry name" value="CYTOPLASMIC PROTEIN"/>
    <property type="match status" value="1"/>
</dbReference>
<sequence length="134" mass="14750">MTQHTVPSLSRRRLARLNRRQRKKLYVGEFQELGFWVELKFKSALDDAALDAFCDAVYPALAALGLQIGGLGGWVPLSETDGFVGTLGRGSVTDAQRDAAAAWLKACPAVAQVRVSGWVDAWYPRDEELQLTDV</sequence>
<evidence type="ECO:0000313" key="2">
    <source>
        <dbReference type="Proteomes" id="UP001238603"/>
    </source>
</evidence>
<protein>
    <submittedName>
        <fullName evidence="1">50S ribosome-binding protein YggL</fullName>
    </submittedName>
</protein>
<evidence type="ECO:0000313" key="1">
    <source>
        <dbReference type="EMBL" id="MDL5032152.1"/>
    </source>
</evidence>
<gene>
    <name evidence="1" type="ORF">QRD43_09540</name>
</gene>
<keyword evidence="2" id="KW-1185">Reference proteome</keyword>
<dbReference type="RefSeq" id="WP_285982246.1">
    <property type="nucleotide sequence ID" value="NZ_JASVDS010000002.1"/>
</dbReference>
<dbReference type="Pfam" id="PF04320">
    <property type="entry name" value="YggL_50S_bp"/>
    <property type="match status" value="1"/>
</dbReference>
<reference evidence="1 2" key="1">
    <citation type="submission" date="2023-06" db="EMBL/GenBank/DDBJ databases">
        <title>Pelomonas sp. APW6 16S ribosomal RNA gene genome sequencing and assembly.</title>
        <authorList>
            <person name="Woo H."/>
        </authorList>
    </citation>
    <scope>NUCLEOTIDE SEQUENCE [LARGE SCALE GENOMIC DNA]</scope>
    <source>
        <strain evidence="1 2">APW6</strain>
    </source>
</reference>
<proteinExistence type="predicted"/>
<accession>A0ABT7LH17</accession>